<proteinExistence type="predicted"/>
<gene>
    <name evidence="1" type="primary">11</name>
    <name evidence="1" type="ORF">SEA_FAUST_11</name>
</gene>
<evidence type="ECO:0000313" key="2">
    <source>
        <dbReference type="Proteomes" id="UP000516151"/>
    </source>
</evidence>
<dbReference type="KEGG" id="vg:77927306"/>
<protein>
    <submittedName>
        <fullName evidence="1">Uncharacterized protein</fullName>
    </submittedName>
</protein>
<organism evidence="1 2">
    <name type="scientific">Streptomyces phage Faust</name>
    <dbReference type="NCBI Taxonomy" id="2767565"/>
    <lineage>
        <taxon>Viruses</taxon>
        <taxon>Duplodnaviria</taxon>
        <taxon>Heunggongvirae</taxon>
        <taxon>Uroviricota</taxon>
        <taxon>Caudoviricetes</taxon>
        <taxon>Stanwilliamsviridae</taxon>
        <taxon>Loccivirinae</taxon>
        <taxon>Faustvirus</taxon>
        <taxon>Faustvirus faust</taxon>
    </lineage>
</organism>
<dbReference type="EMBL" id="MT684598">
    <property type="protein sequence ID" value="QNN99117.1"/>
    <property type="molecule type" value="Genomic_DNA"/>
</dbReference>
<dbReference type="Proteomes" id="UP000516151">
    <property type="component" value="Segment"/>
</dbReference>
<evidence type="ECO:0000313" key="1">
    <source>
        <dbReference type="EMBL" id="QNN99117.1"/>
    </source>
</evidence>
<dbReference type="GeneID" id="77927306"/>
<keyword evidence="2" id="KW-1185">Reference proteome</keyword>
<name>A0A7G9UYL2_9CAUD</name>
<sequence length="54" mass="6083">MNPAKRVETIRAGIKAQELIKSECKKNGDAVGARRAQNKIDDYNRELNDIGRQV</sequence>
<accession>A0A7G9UYL2</accession>
<dbReference type="RefSeq" id="YP_010651624.1">
    <property type="nucleotide sequence ID" value="NC_070783.1"/>
</dbReference>
<reference evidence="1 2" key="1">
    <citation type="submission" date="2020-06" db="EMBL/GenBank/DDBJ databases">
        <authorList>
            <person name="Arora M.N."/>
            <person name="Dalling M.T."/>
            <person name="Dawson S.P.M."/>
            <person name="Elia S.N."/>
            <person name="Burke B."/>
            <person name="Shaffer C.D."/>
            <person name="Weston-Hafer K.A."/>
            <person name="Garlena R.A."/>
            <person name="Russell D.A."/>
            <person name="Pope W.H."/>
            <person name="Jacobs-Sera D."/>
            <person name="Hatfull G.F."/>
        </authorList>
    </citation>
    <scope>NUCLEOTIDE SEQUENCE [LARGE SCALE GENOMIC DNA]</scope>
</reference>